<evidence type="ECO:0000313" key="3">
    <source>
        <dbReference type="Proteomes" id="UP000008888"/>
    </source>
</evidence>
<name>G0A4U1_METMM</name>
<dbReference type="OrthoDB" id="5899304at2"/>
<dbReference type="Pfam" id="PF18623">
    <property type="entry name" value="TnsE_C"/>
    <property type="match status" value="1"/>
</dbReference>
<reference evidence="3" key="3">
    <citation type="submission" date="2011-05" db="EMBL/GenBank/DDBJ databases">
        <title>Complete sequence of Methylomonas methanica MC09.</title>
        <authorList>
            <consortium name="US DOE Joint Genome Institute"/>
            <person name="Lucas S."/>
            <person name="Han J."/>
            <person name="Lapidus A."/>
            <person name="Cheng J.-F."/>
            <person name="Goodwin L."/>
            <person name="Pitluck S."/>
            <person name="Peters L."/>
            <person name="Mikhailova N."/>
            <person name="Teshima H."/>
            <person name="Han C."/>
            <person name="Tapia R."/>
            <person name="Land M."/>
            <person name="Hauser L."/>
            <person name="Kyrpides N."/>
            <person name="Ivanova N."/>
            <person name="Pagani I."/>
            <person name="Stein L."/>
            <person name="Woyke T."/>
        </authorList>
    </citation>
    <scope>NUCLEOTIDE SEQUENCE [LARGE SCALE GENOMIC DNA]</scope>
    <source>
        <strain evidence="3">MC09</strain>
    </source>
</reference>
<evidence type="ECO:0000259" key="1">
    <source>
        <dbReference type="Pfam" id="PF18623"/>
    </source>
</evidence>
<dbReference type="HOGENOM" id="CLU_038574_1_0_6"/>
<dbReference type="AlphaFoldDB" id="G0A4U1"/>
<feature type="domain" description="TnsE C-terminal" evidence="1">
    <location>
        <begin position="380"/>
        <end position="525"/>
    </location>
</feature>
<dbReference type="EMBL" id="CP002738">
    <property type="protein sequence ID" value="AEG02832.1"/>
    <property type="molecule type" value="Genomic_DNA"/>
</dbReference>
<dbReference type="RefSeq" id="WP_013821045.1">
    <property type="nucleotide sequence ID" value="NC_015572.1"/>
</dbReference>
<gene>
    <name evidence="2" type="ordered locus">Metme_4492</name>
</gene>
<keyword evidence="3" id="KW-1185">Reference proteome</keyword>
<dbReference type="STRING" id="857087.Metme_4492"/>
<accession>G0A4U1</accession>
<reference evidence="2 3" key="1">
    <citation type="journal article" date="2011" name="J. Bacteriol.">
        <title>Complete Genome Sequence of the Aerobic Marine Methanotroph Methylomonas methanica MC09.</title>
        <authorList>
            <person name="Boden R."/>
            <person name="Cunliffe M."/>
            <person name="Scanlan J."/>
            <person name="Moussard H."/>
            <person name="Kits K.D."/>
            <person name="Klotz M.G."/>
            <person name="Jetten M.S."/>
            <person name="Vuilleumier S."/>
            <person name="Han J."/>
            <person name="Peters L."/>
            <person name="Mikhailova N."/>
            <person name="Teshima H."/>
            <person name="Tapia R."/>
            <person name="Kyrpides N."/>
            <person name="Ivanova N."/>
            <person name="Pagani I."/>
            <person name="Cheng J.F."/>
            <person name="Goodwin L."/>
            <person name="Han C."/>
            <person name="Hauser L."/>
            <person name="Land M.L."/>
            <person name="Lapidus A."/>
            <person name="Lucas S."/>
            <person name="Pitluck S."/>
            <person name="Woyke T."/>
            <person name="Stein L."/>
            <person name="Murrell J.C."/>
        </authorList>
    </citation>
    <scope>NUCLEOTIDE SEQUENCE [LARGE SCALE GENOMIC DNA]</scope>
    <source>
        <strain evidence="2 3">MC09</strain>
    </source>
</reference>
<dbReference type="InterPro" id="IPR041419">
    <property type="entry name" value="TnsE_C"/>
</dbReference>
<sequence length="531" mass="59745">MKGDFKYPHLDDDLKILGLGSLFCGINRKQWSVNLFLSGNNRNHIRFSAAPILVRYRMLNPSKSYTRSGKLLSFAVDDAQDWKVGKIDDCPGLAYHQKKNDSNQYCFVANVDGTEVYIPQFELARVLFYHDPFMARLSLQHNSLNEEFYIDESGEKATIHVLSEAEYPLCYYNRDDSRRFLSWVLLDTQARASFESISAGLVSGKNLSNDGNYHLWDFKFNPPSLSGVELTVSGWHDFASNSFFVWEIRGLTKLPSSVSGEIDFVNPKYERTVGGKPTRGDGSIGTAPEQFNLDDDELSDTDKATMQLQSDTVTISFADAFITNRISAKTRTVNHKTGDAEKEVCDKNLSANEKEVTGTLPGGSWNNINDQTDDAHLYLNKFNIFLEMVDVLESVHGCKVVNKETVKLPKVGESKKHWLADSQNPRCMAIVELIYDSQLITLLEIDTSDGSNKLSTMMLKTGASGWVAENLESIKVGVIRKSLGWPSDFFKHELTESGFSGIPHPKSKHSGKLDPNEIGPWAQRFVNWMKR</sequence>
<dbReference type="Proteomes" id="UP000008888">
    <property type="component" value="Chromosome"/>
</dbReference>
<dbReference type="eggNOG" id="ENOG502Z8JW">
    <property type="taxonomic scope" value="Bacteria"/>
</dbReference>
<organism evidence="2 3">
    <name type="scientific">Methylomonas methanica (strain DSM 25384 / MC09)</name>
    <dbReference type="NCBI Taxonomy" id="857087"/>
    <lineage>
        <taxon>Bacteria</taxon>
        <taxon>Pseudomonadati</taxon>
        <taxon>Pseudomonadota</taxon>
        <taxon>Gammaproteobacteria</taxon>
        <taxon>Methylococcales</taxon>
        <taxon>Methylococcaceae</taxon>
        <taxon>Methylomonas</taxon>
    </lineage>
</organism>
<evidence type="ECO:0000313" key="2">
    <source>
        <dbReference type="EMBL" id="AEG02832.1"/>
    </source>
</evidence>
<protein>
    <recommendedName>
        <fullName evidence="1">TnsE C-terminal domain-containing protein</fullName>
    </recommendedName>
</protein>
<proteinExistence type="predicted"/>
<dbReference type="KEGG" id="mmt:Metme_4492"/>
<reference key="2">
    <citation type="submission" date="2011-05" db="EMBL/GenBank/DDBJ databases">
        <title>Complete genome sequence of the aerobic marine methanotroph Methylomonas methanica MC09.</title>
        <authorList>
            <person name="Boden R."/>
            <person name="Cunliffe M."/>
            <person name="Scanlan J."/>
            <person name="Moussard H."/>
            <person name="Kits K.D."/>
            <person name="Klotz M."/>
            <person name="Jetten M."/>
            <person name="Vuilleumier S."/>
            <person name="Han J."/>
            <person name="Peters L."/>
            <person name="Mikhailova N."/>
            <person name="Teshima H."/>
            <person name="Tapia R."/>
            <person name="Kyrpides N."/>
            <person name="Ivanova N."/>
            <person name="Pagani I."/>
            <person name="Cheng J.-F."/>
            <person name="Goodwin L."/>
            <person name="Han C."/>
            <person name="Hauser L."/>
            <person name="Land M."/>
            <person name="Lapidus A."/>
            <person name="Lucas S."/>
            <person name="Pitluck S."/>
            <person name="Woyke T."/>
            <person name="Stein L.Y."/>
            <person name="Murrell C."/>
        </authorList>
    </citation>
    <scope>NUCLEOTIDE SEQUENCE</scope>
    <source>
        <strain>MC09</strain>
    </source>
</reference>